<dbReference type="CDD" id="cd06170">
    <property type="entry name" value="LuxR_C_like"/>
    <property type="match status" value="1"/>
</dbReference>
<keyword evidence="2 5" id="KW-0238">DNA-binding</keyword>
<dbReference type="GO" id="GO:0003677">
    <property type="term" value="F:DNA binding"/>
    <property type="evidence" value="ECO:0007669"/>
    <property type="project" value="UniProtKB-KW"/>
</dbReference>
<dbReference type="GO" id="GO:0006355">
    <property type="term" value="P:regulation of DNA-templated transcription"/>
    <property type="evidence" value="ECO:0007669"/>
    <property type="project" value="InterPro"/>
</dbReference>
<evidence type="ECO:0000256" key="2">
    <source>
        <dbReference type="ARBA" id="ARBA00023125"/>
    </source>
</evidence>
<dbReference type="InterPro" id="IPR016032">
    <property type="entry name" value="Sig_transdc_resp-reg_C-effctor"/>
</dbReference>
<reference evidence="5 6" key="1">
    <citation type="submission" date="2018-03" db="EMBL/GenBank/DDBJ databases">
        <title>Cereibacter changlensis.</title>
        <authorList>
            <person name="Meyer T.E."/>
            <person name="Miller S."/>
            <person name="Lodha T."/>
            <person name="Gandham S."/>
            <person name="Chintalapati S."/>
            <person name="Chintalapati V.R."/>
        </authorList>
    </citation>
    <scope>NUCLEOTIDE SEQUENCE [LARGE SCALE GENOMIC DNA]</scope>
    <source>
        <strain evidence="5 6">JA139</strain>
    </source>
</reference>
<dbReference type="PROSITE" id="PS50043">
    <property type="entry name" value="HTH_LUXR_2"/>
    <property type="match status" value="1"/>
</dbReference>
<organism evidence="5 6">
    <name type="scientific">Cereibacter changlensis JA139</name>
    <dbReference type="NCBI Taxonomy" id="1188249"/>
    <lineage>
        <taxon>Bacteria</taxon>
        <taxon>Pseudomonadati</taxon>
        <taxon>Pseudomonadota</taxon>
        <taxon>Alphaproteobacteria</taxon>
        <taxon>Rhodobacterales</taxon>
        <taxon>Paracoccaceae</taxon>
        <taxon>Cereibacter</taxon>
    </lineage>
</organism>
<keyword evidence="6" id="KW-1185">Reference proteome</keyword>
<name>A0A2T4JVP0_9RHOB</name>
<dbReference type="OrthoDB" id="9810375at2"/>
<proteinExistence type="predicted"/>
<protein>
    <submittedName>
        <fullName evidence="5">DNA-binding response regulator</fullName>
    </submittedName>
</protein>
<evidence type="ECO:0000313" key="6">
    <source>
        <dbReference type="Proteomes" id="UP000241010"/>
    </source>
</evidence>
<evidence type="ECO:0000256" key="3">
    <source>
        <dbReference type="ARBA" id="ARBA00023163"/>
    </source>
</evidence>
<evidence type="ECO:0000313" key="5">
    <source>
        <dbReference type="EMBL" id="PTE21981.1"/>
    </source>
</evidence>
<dbReference type="PANTHER" id="PTHR44688">
    <property type="entry name" value="DNA-BINDING TRANSCRIPTIONAL ACTIVATOR DEVR_DOSR"/>
    <property type="match status" value="1"/>
</dbReference>
<dbReference type="PROSITE" id="PS00622">
    <property type="entry name" value="HTH_LUXR_1"/>
    <property type="match status" value="1"/>
</dbReference>
<dbReference type="InterPro" id="IPR000792">
    <property type="entry name" value="Tscrpt_reg_LuxR_C"/>
</dbReference>
<dbReference type="AlphaFoldDB" id="A0A2T4JVP0"/>
<dbReference type="Gene3D" id="3.40.50.2300">
    <property type="match status" value="1"/>
</dbReference>
<dbReference type="SUPFAM" id="SSF46894">
    <property type="entry name" value="C-terminal effector domain of the bipartite response regulators"/>
    <property type="match status" value="1"/>
</dbReference>
<dbReference type="SMART" id="SM00421">
    <property type="entry name" value="HTH_LUXR"/>
    <property type="match status" value="1"/>
</dbReference>
<dbReference type="PRINTS" id="PR00038">
    <property type="entry name" value="HTHLUXR"/>
</dbReference>
<evidence type="ECO:0000256" key="1">
    <source>
        <dbReference type="ARBA" id="ARBA00023015"/>
    </source>
</evidence>
<dbReference type="Proteomes" id="UP000241010">
    <property type="component" value="Unassembled WGS sequence"/>
</dbReference>
<keyword evidence="1" id="KW-0805">Transcription regulation</keyword>
<gene>
    <name evidence="5" type="ORF">C5F48_09650</name>
</gene>
<dbReference type="EMBL" id="PZKG01000033">
    <property type="protein sequence ID" value="PTE21981.1"/>
    <property type="molecule type" value="Genomic_DNA"/>
</dbReference>
<dbReference type="PANTHER" id="PTHR44688:SF25">
    <property type="entry name" value="HTH LUXR-TYPE DOMAIN-CONTAINING PROTEIN"/>
    <property type="match status" value="1"/>
</dbReference>
<dbReference type="Pfam" id="PF00196">
    <property type="entry name" value="GerE"/>
    <property type="match status" value="1"/>
</dbReference>
<evidence type="ECO:0000259" key="4">
    <source>
        <dbReference type="PROSITE" id="PS50043"/>
    </source>
</evidence>
<accession>A0A2T4JVP0</accession>
<dbReference type="RefSeq" id="WP_107663694.1">
    <property type="nucleotide sequence ID" value="NZ_PZKG01000033.1"/>
</dbReference>
<feature type="domain" description="HTH luxR-type" evidence="4">
    <location>
        <begin position="180"/>
        <end position="245"/>
    </location>
</feature>
<comment type="caution">
    <text evidence="5">The sequence shown here is derived from an EMBL/GenBank/DDBJ whole genome shotgun (WGS) entry which is preliminary data.</text>
</comment>
<sequence length="254" mass="27243">MEHSSDAVAASKPDFEPQISATVSVPSLSADRHRTLVAIDPRTLERQCFLRCVELAHPDLPVTGCGSIAEWQARADLAGAAQVVLYNTGNREVAEPAVQAELTALVAAAGPSPVLVLGVSNDLREMITAFDCGAKGYLPASVGIDDIVEATRLTSSGGIFLPMASLGALREALANKPEPRSSVEDQLTERQLAVCNALRRGKSNKIIAYELNLCESTVKVHIRNIMKKLRATNRTEAAFKLNATYFDSEDARAN</sequence>
<keyword evidence="3" id="KW-0804">Transcription</keyword>